<reference evidence="1 2" key="1">
    <citation type="submission" date="2015-01" db="EMBL/GenBank/DDBJ databases">
        <title>Genome Sequencing of Rickettsiales /home/snadendla/prok_pipe/test/illegal_ec_num.txt.</title>
        <authorList>
            <person name="Daugherty S.C."/>
            <person name="Su Q."/>
            <person name="Abolude K."/>
            <person name="Beier-Sexton M."/>
            <person name="Carlyon J.A."/>
            <person name="Carter R."/>
            <person name="Day N.P."/>
            <person name="Dumler S.J."/>
            <person name="Dyachenko V."/>
            <person name="Godinez A."/>
            <person name="Kurtti T.J."/>
            <person name="Lichay M."/>
            <person name="Mullins K.E."/>
            <person name="Ott S."/>
            <person name="Pappas-Brown V."/>
            <person name="Paris D.H."/>
            <person name="Patel P."/>
            <person name="Richards A.L."/>
            <person name="Sadzewicz L."/>
            <person name="Sears K."/>
            <person name="Seidman D."/>
            <person name="Sengamalay N."/>
            <person name="Stenos J."/>
            <person name="Tallon L.J."/>
            <person name="Vincent G."/>
            <person name="Fraser C.M."/>
            <person name="Munderloh U."/>
            <person name="Dunning-Hotopp J.C."/>
        </authorList>
    </citation>
    <scope>NUCLEOTIDE SEQUENCE [LARGE SCALE GENOMIC DNA]</scope>
    <source>
        <strain evidence="1 2">T170-B</strain>
    </source>
</reference>
<gene>
    <name evidence="1" type="ORF">RAT170B_0490</name>
</gene>
<evidence type="ECO:0000313" key="2">
    <source>
        <dbReference type="Proteomes" id="UP000033736"/>
    </source>
</evidence>
<keyword evidence="2" id="KW-1185">Reference proteome</keyword>
<dbReference type="RefSeq" id="WP_045805482.1">
    <property type="nucleotide sequence ID" value="NZ_LAOQ01000001.1"/>
</dbReference>
<accession>A0A0F3RI58</accession>
<sequence>MSKLIEYLGKIQAAEILKELEKDPATLIITEVNFVPQSPVFAAAGYSKIPEDFKNGLFNALQGDATIKYLKALIVLSGV</sequence>
<name>A0A0F3RI58_9RICK</name>
<protein>
    <submittedName>
        <fullName evidence="1">Uncharacterized protein</fullName>
    </submittedName>
</protein>
<dbReference type="EMBL" id="LAOQ01000001">
    <property type="protein sequence ID" value="KJW05666.1"/>
    <property type="molecule type" value="Genomic_DNA"/>
</dbReference>
<evidence type="ECO:0000313" key="1">
    <source>
        <dbReference type="EMBL" id="KJW05666.1"/>
    </source>
</evidence>
<proteinExistence type="predicted"/>
<dbReference type="AlphaFoldDB" id="A0A0F3RI58"/>
<comment type="caution">
    <text evidence="1">The sequence shown here is derived from an EMBL/GenBank/DDBJ whole genome shotgun (WGS) entry which is preliminary data.</text>
</comment>
<dbReference type="Proteomes" id="UP000033736">
    <property type="component" value="Unassembled WGS sequence"/>
</dbReference>
<dbReference type="PATRIC" id="fig|1268837.3.peg.507"/>
<organism evidence="1 2">
    <name type="scientific">Rickettsia argasii T170-B</name>
    <dbReference type="NCBI Taxonomy" id="1268837"/>
    <lineage>
        <taxon>Bacteria</taxon>
        <taxon>Pseudomonadati</taxon>
        <taxon>Pseudomonadota</taxon>
        <taxon>Alphaproteobacteria</taxon>
        <taxon>Rickettsiales</taxon>
        <taxon>Rickettsiaceae</taxon>
        <taxon>Rickettsieae</taxon>
        <taxon>Rickettsia</taxon>
        <taxon>spotted fever group</taxon>
    </lineage>
</organism>